<feature type="region of interest" description="Disordered" evidence="1">
    <location>
        <begin position="108"/>
        <end position="154"/>
    </location>
</feature>
<keyword evidence="4" id="KW-1185">Reference proteome</keyword>
<protein>
    <recommendedName>
        <fullName evidence="2">Programmed cell death protein 2 C-terminal domain-containing protein</fullName>
    </recommendedName>
</protein>
<feature type="compositionally biased region" description="Acidic residues" evidence="1">
    <location>
        <begin position="135"/>
        <end position="146"/>
    </location>
</feature>
<evidence type="ECO:0000259" key="2">
    <source>
        <dbReference type="Pfam" id="PF04194"/>
    </source>
</evidence>
<organism evidence="3 4">
    <name type="scientific">Globisporangium ultimum (strain ATCC 200006 / CBS 805.95 / DAOM BR144)</name>
    <name type="common">Pythium ultimum</name>
    <dbReference type="NCBI Taxonomy" id="431595"/>
    <lineage>
        <taxon>Eukaryota</taxon>
        <taxon>Sar</taxon>
        <taxon>Stramenopiles</taxon>
        <taxon>Oomycota</taxon>
        <taxon>Peronosporomycetes</taxon>
        <taxon>Pythiales</taxon>
        <taxon>Pythiaceae</taxon>
        <taxon>Globisporangium</taxon>
    </lineage>
</organism>
<evidence type="ECO:0000313" key="4">
    <source>
        <dbReference type="Proteomes" id="UP000019132"/>
    </source>
</evidence>
<dbReference type="PANTHER" id="PTHR46421">
    <property type="entry name" value="PROGRAMMED CELL DEATH PROTEIN 2-LIKE"/>
    <property type="match status" value="1"/>
</dbReference>
<dbReference type="GO" id="GO:0005737">
    <property type="term" value="C:cytoplasm"/>
    <property type="evidence" value="ECO:0007669"/>
    <property type="project" value="InterPro"/>
</dbReference>
<feature type="compositionally biased region" description="Low complexity" evidence="1">
    <location>
        <begin position="125"/>
        <end position="134"/>
    </location>
</feature>
<feature type="region of interest" description="Disordered" evidence="1">
    <location>
        <begin position="175"/>
        <end position="194"/>
    </location>
</feature>
<evidence type="ECO:0000313" key="3">
    <source>
        <dbReference type="EnsemblProtists" id="PYU1_T013712"/>
    </source>
</evidence>
<reference evidence="3" key="3">
    <citation type="submission" date="2015-02" db="UniProtKB">
        <authorList>
            <consortium name="EnsemblProtists"/>
        </authorList>
    </citation>
    <scope>IDENTIFICATION</scope>
    <source>
        <strain evidence="3">DAOM BR144</strain>
    </source>
</reference>
<dbReference type="VEuPathDB" id="FungiDB:PYU1_G013683"/>
<dbReference type="STRING" id="431595.K3X913"/>
<proteinExistence type="predicted"/>
<dbReference type="eggNOG" id="KOG2061">
    <property type="taxonomic scope" value="Eukaryota"/>
</dbReference>
<dbReference type="Proteomes" id="UP000019132">
    <property type="component" value="Unassembled WGS sequence"/>
</dbReference>
<dbReference type="PANTHER" id="PTHR46421:SF1">
    <property type="entry name" value="PROGRAMMED CELL DEATH PROTEIN 2-LIKE"/>
    <property type="match status" value="1"/>
</dbReference>
<dbReference type="AlphaFoldDB" id="K3X913"/>
<dbReference type="EnsemblProtists" id="PYU1_T013712">
    <property type="protein sequence ID" value="PYU1_T013712"/>
    <property type="gene ID" value="PYU1_G013683"/>
</dbReference>
<reference evidence="4" key="1">
    <citation type="journal article" date="2010" name="Genome Biol.">
        <title>Genome sequence of the necrotrophic plant pathogen Pythium ultimum reveals original pathogenicity mechanisms and effector repertoire.</title>
        <authorList>
            <person name="Levesque C.A."/>
            <person name="Brouwer H."/>
            <person name="Cano L."/>
            <person name="Hamilton J.P."/>
            <person name="Holt C."/>
            <person name="Huitema E."/>
            <person name="Raffaele S."/>
            <person name="Robideau G.P."/>
            <person name="Thines M."/>
            <person name="Win J."/>
            <person name="Zerillo M.M."/>
            <person name="Beakes G.W."/>
            <person name="Boore J.L."/>
            <person name="Busam D."/>
            <person name="Dumas B."/>
            <person name="Ferriera S."/>
            <person name="Fuerstenberg S.I."/>
            <person name="Gachon C.M."/>
            <person name="Gaulin E."/>
            <person name="Govers F."/>
            <person name="Grenville-Briggs L."/>
            <person name="Horner N."/>
            <person name="Hostetler J."/>
            <person name="Jiang R.H."/>
            <person name="Johnson J."/>
            <person name="Krajaejun T."/>
            <person name="Lin H."/>
            <person name="Meijer H.J."/>
            <person name="Moore B."/>
            <person name="Morris P."/>
            <person name="Phuntmart V."/>
            <person name="Puiu D."/>
            <person name="Shetty J."/>
            <person name="Stajich J.E."/>
            <person name="Tripathy S."/>
            <person name="Wawra S."/>
            <person name="van West P."/>
            <person name="Whitty B.R."/>
            <person name="Coutinho P.M."/>
            <person name="Henrissat B."/>
            <person name="Martin F."/>
            <person name="Thomas P.D."/>
            <person name="Tyler B.M."/>
            <person name="De Vries R.P."/>
            <person name="Kamoun S."/>
            <person name="Yandell M."/>
            <person name="Tisserat N."/>
            <person name="Buell C.R."/>
        </authorList>
    </citation>
    <scope>NUCLEOTIDE SEQUENCE</scope>
    <source>
        <strain evidence="4">DAOM:BR144</strain>
    </source>
</reference>
<sequence>MTTTNEDERVVLLGTVQERQAVNDSSPYACKAGGLPAWYKSDEPPQEAKTLACTKCQRALFLVAQVYAPVDTDRTLYIFGCNSVDCTETPGSWRALRDQSETVDTAAAVSGDDEQQSQVNSSAPKSAWDAGSDGDSSDWGDSDDDKSDPFAVAGGGDDLIDLEQLLLQRDDAMKLPASKPTAPQQKKATADAKGDAVSASSAAGKSTSGVFPAMPIDVIDEPYEDYMSEYDYSHENALLDEYIKQEEEEKSTDVGDLRKVISSAKKNGGNGTTGSSSSGESYEKTPAQQRHFMRFQKRINRCPLQCLRYDYGGEPLWPVPKPQNVKIPKFKPFRK</sequence>
<dbReference type="InterPro" id="IPR052815">
    <property type="entry name" value="PDCD2-like_regulator"/>
</dbReference>
<name>K3X913_GLOUD</name>
<dbReference type="InterPro" id="IPR007320">
    <property type="entry name" value="PDCD2_C"/>
</dbReference>
<accession>K3X913</accession>
<dbReference type="EMBL" id="GL376586">
    <property type="status" value="NOT_ANNOTATED_CDS"/>
    <property type="molecule type" value="Genomic_DNA"/>
</dbReference>
<reference evidence="4" key="2">
    <citation type="submission" date="2010-04" db="EMBL/GenBank/DDBJ databases">
        <authorList>
            <person name="Buell R."/>
            <person name="Hamilton J."/>
            <person name="Hostetler J."/>
        </authorList>
    </citation>
    <scope>NUCLEOTIDE SEQUENCE [LARGE SCALE GENOMIC DNA]</scope>
    <source>
        <strain evidence="4">DAOM:BR144</strain>
    </source>
</reference>
<dbReference type="HOGENOM" id="CLU_034893_0_1_1"/>
<evidence type="ECO:0000256" key="1">
    <source>
        <dbReference type="SAM" id="MobiDB-lite"/>
    </source>
</evidence>
<dbReference type="InParanoid" id="K3X913"/>
<feature type="region of interest" description="Disordered" evidence="1">
    <location>
        <begin position="262"/>
        <end position="287"/>
    </location>
</feature>
<feature type="domain" description="Programmed cell death protein 2 C-terminal" evidence="2">
    <location>
        <begin position="290"/>
        <end position="328"/>
    </location>
</feature>
<dbReference type="Pfam" id="PF04194">
    <property type="entry name" value="PDCD2_C"/>
    <property type="match status" value="1"/>
</dbReference>
<dbReference type="OMA" id="MPGPWAD"/>